<comment type="caution">
    <text evidence="1">The sequence shown here is derived from an EMBL/GenBank/DDBJ whole genome shotgun (WGS) entry which is preliminary data.</text>
</comment>
<evidence type="ECO:0000313" key="2">
    <source>
        <dbReference type="Proteomes" id="UP001341840"/>
    </source>
</evidence>
<gene>
    <name evidence="1" type="ORF">PIB30_009712</name>
</gene>
<sequence length="68" mass="7376">MGVASDDTQQTKQTNLLHMSRCAWSVRSLNPCTMSWTVEALVLVTSHTSSSLAEVVAVVVDGWVNVEV</sequence>
<dbReference type="Proteomes" id="UP001341840">
    <property type="component" value="Unassembled WGS sequence"/>
</dbReference>
<reference evidence="1 2" key="1">
    <citation type="journal article" date="2023" name="Plants (Basel)">
        <title>Bridging the Gap: Combining Genomics and Transcriptomics Approaches to Understand Stylosanthes scabra, an Orphan Legume from the Brazilian Caatinga.</title>
        <authorList>
            <person name="Ferreira-Neto J.R.C."/>
            <person name="da Silva M.D."/>
            <person name="Binneck E."/>
            <person name="de Melo N.F."/>
            <person name="da Silva R.H."/>
            <person name="de Melo A.L.T.M."/>
            <person name="Pandolfi V."/>
            <person name="Bustamante F.O."/>
            <person name="Brasileiro-Vidal A.C."/>
            <person name="Benko-Iseppon A.M."/>
        </authorList>
    </citation>
    <scope>NUCLEOTIDE SEQUENCE [LARGE SCALE GENOMIC DNA]</scope>
    <source>
        <tissue evidence="1">Leaves</tissue>
    </source>
</reference>
<accession>A0ABU6V721</accession>
<evidence type="ECO:0000313" key="1">
    <source>
        <dbReference type="EMBL" id="MED6168208.1"/>
    </source>
</evidence>
<organism evidence="1 2">
    <name type="scientific">Stylosanthes scabra</name>
    <dbReference type="NCBI Taxonomy" id="79078"/>
    <lineage>
        <taxon>Eukaryota</taxon>
        <taxon>Viridiplantae</taxon>
        <taxon>Streptophyta</taxon>
        <taxon>Embryophyta</taxon>
        <taxon>Tracheophyta</taxon>
        <taxon>Spermatophyta</taxon>
        <taxon>Magnoliopsida</taxon>
        <taxon>eudicotyledons</taxon>
        <taxon>Gunneridae</taxon>
        <taxon>Pentapetalae</taxon>
        <taxon>rosids</taxon>
        <taxon>fabids</taxon>
        <taxon>Fabales</taxon>
        <taxon>Fabaceae</taxon>
        <taxon>Papilionoideae</taxon>
        <taxon>50 kb inversion clade</taxon>
        <taxon>dalbergioids sensu lato</taxon>
        <taxon>Dalbergieae</taxon>
        <taxon>Pterocarpus clade</taxon>
        <taxon>Stylosanthes</taxon>
    </lineage>
</organism>
<name>A0ABU6V721_9FABA</name>
<keyword evidence="2" id="KW-1185">Reference proteome</keyword>
<protein>
    <submittedName>
        <fullName evidence="1">Uncharacterized protein</fullName>
    </submittedName>
</protein>
<proteinExistence type="predicted"/>
<dbReference type="EMBL" id="JASCZI010151057">
    <property type="protein sequence ID" value="MED6168208.1"/>
    <property type="molecule type" value="Genomic_DNA"/>
</dbReference>